<evidence type="ECO:0000256" key="6">
    <source>
        <dbReference type="ARBA" id="ARBA00022741"/>
    </source>
</evidence>
<dbReference type="InterPro" id="IPR003593">
    <property type="entry name" value="AAA+_ATPase"/>
</dbReference>
<comment type="function">
    <text evidence="10">Probably part of an ABC transporter complex. Responsible for energy coupling to the transport system.</text>
</comment>
<dbReference type="PANTHER" id="PTHR43553:SF23">
    <property type="entry name" value="ABC TRANSPORTER ATP-BINDING COMPONENT"/>
    <property type="match status" value="1"/>
</dbReference>
<dbReference type="InterPro" id="IPR050095">
    <property type="entry name" value="ECF_ABC_transporter_ATP-bd"/>
</dbReference>
<organism evidence="12 13">
    <name type="scientific">Corynebacterium uterequi</name>
    <dbReference type="NCBI Taxonomy" id="1072256"/>
    <lineage>
        <taxon>Bacteria</taxon>
        <taxon>Bacillati</taxon>
        <taxon>Actinomycetota</taxon>
        <taxon>Actinomycetes</taxon>
        <taxon>Mycobacteriales</taxon>
        <taxon>Corynebacteriaceae</taxon>
        <taxon>Corynebacterium</taxon>
    </lineage>
</organism>
<dbReference type="InterPro" id="IPR015856">
    <property type="entry name" value="ABC_transpr_CbiO/EcfA_su"/>
</dbReference>
<dbReference type="AlphaFoldDB" id="A0A0G3HM26"/>
<comment type="similarity">
    <text evidence="2">Belongs to the ABC transporter superfamily.</text>
</comment>
<keyword evidence="7" id="KW-0067">ATP-binding</keyword>
<evidence type="ECO:0000256" key="1">
    <source>
        <dbReference type="ARBA" id="ARBA00004202"/>
    </source>
</evidence>
<comment type="subcellular location">
    <subcellularLocation>
        <location evidence="1">Cell membrane</location>
        <topology evidence="1">Peripheral membrane protein</topology>
    </subcellularLocation>
</comment>
<evidence type="ECO:0000256" key="8">
    <source>
        <dbReference type="ARBA" id="ARBA00022967"/>
    </source>
</evidence>
<feature type="domain" description="ABC transporter" evidence="11">
    <location>
        <begin position="264"/>
        <end position="454"/>
    </location>
</feature>
<evidence type="ECO:0000256" key="7">
    <source>
        <dbReference type="ARBA" id="ARBA00022840"/>
    </source>
</evidence>
<evidence type="ECO:0000256" key="9">
    <source>
        <dbReference type="ARBA" id="ARBA00023136"/>
    </source>
</evidence>
<evidence type="ECO:0000256" key="10">
    <source>
        <dbReference type="ARBA" id="ARBA00025157"/>
    </source>
</evidence>
<keyword evidence="13" id="KW-1185">Reference proteome</keyword>
<evidence type="ECO:0000313" key="13">
    <source>
        <dbReference type="Proteomes" id="UP000035548"/>
    </source>
</evidence>
<dbReference type="GO" id="GO:0043190">
    <property type="term" value="C:ATP-binding cassette (ABC) transporter complex"/>
    <property type="evidence" value="ECO:0007669"/>
    <property type="project" value="TreeGrafter"/>
</dbReference>
<keyword evidence="3" id="KW-0813">Transport</keyword>
<dbReference type="InterPro" id="IPR027417">
    <property type="entry name" value="P-loop_NTPase"/>
</dbReference>
<sequence>MANIVSLTDASFRYDGTGTGVDDLNLQLPRGSVTLLCGPSGSGKSTVVRLITGLVPHFYPGRLGGTVAVDGISIAEADLTSSGACCASVMQHPRQQFFTTEVGSELSFAPANHGLSAEVIRAAVRDAAAATGVDGLLDRRLGSLSGGQIQRVAFAQALAQQTDVIVCDEPTSNLDGVGIAAVASLIDRLRRAGTTLLVTEHRLHYLRGLIDQALYIDQGRIQHRFSGAEFFALSNDERERLGLRSLTDEPLTVPAPTDPSVTGLHVTGLRITRRRAPELTYPDMVFPAGAVTAVTGANGCGKTTLANVLCGFLRSNRAARMTLNGRALRASDCFLVMQDVRHQLFADRVDKEAHPDYLAPLGLAEVADRHPLSLSGGQQQRLVVATALEQHRDVIIFDEPTSGVDLRHLRGIATQLRVLAERGHVVIAISHDTEFLHACADARIDLTDTRKDTP</sequence>
<evidence type="ECO:0000313" key="12">
    <source>
        <dbReference type="EMBL" id="AKK12152.1"/>
    </source>
</evidence>
<dbReference type="EC" id="3.6.3.-" evidence="12"/>
<reference evidence="12 13" key="1">
    <citation type="journal article" date="2015" name="Genome Announc.">
        <title>Virulence Factor Genes Detected in the Complete Genome Sequence of Corynebacterium uterequi DSM 45634, Isolated from the Uterus of a Maiden Mare.</title>
        <authorList>
            <person name="Ruckert C."/>
            <person name="Kriete M."/>
            <person name="Jaenicke S."/>
            <person name="Winkler A."/>
            <person name="Tauch A."/>
        </authorList>
    </citation>
    <scope>NUCLEOTIDE SEQUENCE [LARGE SCALE GENOMIC DNA]</scope>
    <source>
        <strain evidence="12 13">DSM 45634</strain>
    </source>
</reference>
<dbReference type="Proteomes" id="UP000035548">
    <property type="component" value="Chromosome"/>
</dbReference>
<dbReference type="InterPro" id="IPR003439">
    <property type="entry name" value="ABC_transporter-like_ATP-bd"/>
</dbReference>
<dbReference type="Gene3D" id="3.40.50.300">
    <property type="entry name" value="P-loop containing nucleotide triphosphate hydrolases"/>
    <property type="match status" value="2"/>
</dbReference>
<protein>
    <submittedName>
        <fullName evidence="12">ABC-type cobalt transport system, ATPase component</fullName>
        <ecNumber evidence="12">3.6.3.-</ecNumber>
    </submittedName>
</protein>
<gene>
    <name evidence="12" type="ORF">CUTER_10955</name>
</gene>
<dbReference type="SMART" id="SM00382">
    <property type="entry name" value="AAA"/>
    <property type="match status" value="2"/>
</dbReference>
<evidence type="ECO:0000259" key="11">
    <source>
        <dbReference type="PROSITE" id="PS50893"/>
    </source>
</evidence>
<dbReference type="Pfam" id="PF00005">
    <property type="entry name" value="ABC_tran"/>
    <property type="match status" value="2"/>
</dbReference>
<evidence type="ECO:0000256" key="4">
    <source>
        <dbReference type="ARBA" id="ARBA00022475"/>
    </source>
</evidence>
<dbReference type="CDD" id="cd03225">
    <property type="entry name" value="ABC_cobalt_CbiO_domain1"/>
    <property type="match status" value="1"/>
</dbReference>
<dbReference type="PATRIC" id="fig|1072256.5.peg.2155"/>
<dbReference type="PROSITE" id="PS00211">
    <property type="entry name" value="ABC_TRANSPORTER_1"/>
    <property type="match status" value="2"/>
</dbReference>
<keyword evidence="5" id="KW-0677">Repeat</keyword>
<reference evidence="13" key="2">
    <citation type="submission" date="2015-05" db="EMBL/GenBank/DDBJ databases">
        <title>Complete genome sequence of Corynebacterium uterequi DSM 45634, isolated from the uterus of a maiden mare.</title>
        <authorList>
            <person name="Ruckert C."/>
            <person name="Albersmeier A."/>
            <person name="Winkler A."/>
            <person name="Tauch A."/>
        </authorList>
    </citation>
    <scope>NUCLEOTIDE SEQUENCE [LARGE SCALE GENOMIC DNA]</scope>
    <source>
        <strain evidence="13">DSM 45634</strain>
    </source>
</reference>
<dbReference type="EMBL" id="CP011546">
    <property type="protein sequence ID" value="AKK12152.1"/>
    <property type="molecule type" value="Genomic_DNA"/>
</dbReference>
<keyword evidence="4" id="KW-1003">Cell membrane</keyword>
<evidence type="ECO:0000256" key="5">
    <source>
        <dbReference type="ARBA" id="ARBA00022737"/>
    </source>
</evidence>
<keyword evidence="6" id="KW-0547">Nucleotide-binding</keyword>
<keyword evidence="8" id="KW-1278">Translocase</keyword>
<dbReference type="GO" id="GO:0042626">
    <property type="term" value="F:ATPase-coupled transmembrane transporter activity"/>
    <property type="evidence" value="ECO:0007669"/>
    <property type="project" value="TreeGrafter"/>
</dbReference>
<name>A0A0G3HM26_9CORY</name>
<dbReference type="GO" id="GO:0005524">
    <property type="term" value="F:ATP binding"/>
    <property type="evidence" value="ECO:0007669"/>
    <property type="project" value="UniProtKB-KW"/>
</dbReference>
<evidence type="ECO:0000256" key="2">
    <source>
        <dbReference type="ARBA" id="ARBA00005417"/>
    </source>
</evidence>
<dbReference type="KEGG" id="cut:CUTER_10955"/>
<dbReference type="RefSeq" id="WP_052844127.1">
    <property type="nucleotide sequence ID" value="NZ_CP011546.1"/>
</dbReference>
<dbReference type="GO" id="GO:0016887">
    <property type="term" value="F:ATP hydrolysis activity"/>
    <property type="evidence" value="ECO:0007669"/>
    <property type="project" value="InterPro"/>
</dbReference>
<keyword evidence="9" id="KW-0472">Membrane</keyword>
<keyword evidence="12" id="KW-0378">Hydrolase</keyword>
<dbReference type="PANTHER" id="PTHR43553">
    <property type="entry name" value="HEAVY METAL TRANSPORTER"/>
    <property type="match status" value="1"/>
</dbReference>
<dbReference type="PROSITE" id="PS50893">
    <property type="entry name" value="ABC_TRANSPORTER_2"/>
    <property type="match status" value="2"/>
</dbReference>
<dbReference type="InterPro" id="IPR017871">
    <property type="entry name" value="ABC_transporter-like_CS"/>
</dbReference>
<proteinExistence type="inferred from homology"/>
<feature type="domain" description="ABC transporter" evidence="11">
    <location>
        <begin position="5"/>
        <end position="243"/>
    </location>
</feature>
<evidence type="ECO:0000256" key="3">
    <source>
        <dbReference type="ARBA" id="ARBA00022448"/>
    </source>
</evidence>
<accession>A0A0G3HM26</accession>
<dbReference type="STRING" id="1072256.CUTER_10955"/>
<dbReference type="SUPFAM" id="SSF52540">
    <property type="entry name" value="P-loop containing nucleoside triphosphate hydrolases"/>
    <property type="match status" value="2"/>
</dbReference>